<dbReference type="Proteomes" id="UP001519332">
    <property type="component" value="Unassembled WGS sequence"/>
</dbReference>
<organism evidence="1 2">
    <name type="scientific">Kibdelosporangium banguiense</name>
    <dbReference type="NCBI Taxonomy" id="1365924"/>
    <lineage>
        <taxon>Bacteria</taxon>
        <taxon>Bacillati</taxon>
        <taxon>Actinomycetota</taxon>
        <taxon>Actinomycetes</taxon>
        <taxon>Pseudonocardiales</taxon>
        <taxon>Pseudonocardiaceae</taxon>
        <taxon>Kibdelosporangium</taxon>
    </lineage>
</organism>
<keyword evidence="2" id="KW-1185">Reference proteome</keyword>
<accession>A0ABS4TS16</accession>
<sequence>MFIAGAVAVLVLAGGAYALWSPRGSGKMVDEAHLRSALQKQFKMDKDKLRLEIGPDVPGMIVFFAYEMGNPRSNITGVFDGELHTDFDKSIPLVLRALGYGERDVDPMVVAGAVGKLEGNPGTPFLTQFGIDKSGDPAVMTLPRLVSVDGQQVVEYWNKTSRETPWRSRVYRKADGTFEVHRGVD</sequence>
<dbReference type="EMBL" id="JAGINW010000001">
    <property type="protein sequence ID" value="MBP2327198.1"/>
    <property type="molecule type" value="Genomic_DNA"/>
</dbReference>
<protein>
    <submittedName>
        <fullName evidence="1">Uncharacterized protein</fullName>
    </submittedName>
</protein>
<evidence type="ECO:0000313" key="1">
    <source>
        <dbReference type="EMBL" id="MBP2327198.1"/>
    </source>
</evidence>
<name>A0ABS4TS16_9PSEU</name>
<dbReference type="RefSeq" id="WP_209644175.1">
    <property type="nucleotide sequence ID" value="NZ_JAGINW010000001.1"/>
</dbReference>
<proteinExistence type="predicted"/>
<reference evidence="1 2" key="1">
    <citation type="submission" date="2021-03" db="EMBL/GenBank/DDBJ databases">
        <title>Sequencing the genomes of 1000 actinobacteria strains.</title>
        <authorList>
            <person name="Klenk H.-P."/>
        </authorList>
    </citation>
    <scope>NUCLEOTIDE SEQUENCE [LARGE SCALE GENOMIC DNA]</scope>
    <source>
        <strain evidence="1 2">DSM 46670</strain>
    </source>
</reference>
<gene>
    <name evidence="1" type="ORF">JOF56_007583</name>
</gene>
<evidence type="ECO:0000313" key="2">
    <source>
        <dbReference type="Proteomes" id="UP001519332"/>
    </source>
</evidence>
<comment type="caution">
    <text evidence="1">The sequence shown here is derived from an EMBL/GenBank/DDBJ whole genome shotgun (WGS) entry which is preliminary data.</text>
</comment>